<name>A0A923J779_KLEPN</name>
<reference evidence="2" key="1">
    <citation type="submission" date="2020-08" db="EMBL/GenBank/DDBJ databases">
        <title>Tigecycline and colistin resistance in Klebsiella pneumoniae.</title>
        <authorList>
            <person name="Ramesh N."/>
            <person name="Shanthini T."/>
            <person name="Prasanth M."/>
            <person name="Senthilkumar N."/>
            <person name="Meesala Krishna M."/>
            <person name="Guruswami G."/>
        </authorList>
    </citation>
    <scope>NUCLEOTIDE SEQUENCE</scope>
    <source>
        <strain evidence="2">SHM 84C</strain>
    </source>
</reference>
<evidence type="ECO:0000313" key="2">
    <source>
        <dbReference type="EMBL" id="MBC2872801.1"/>
    </source>
</evidence>
<dbReference type="Gene3D" id="3.40.225.10">
    <property type="entry name" value="Class II aldolase/adducin N-terminal domain"/>
    <property type="match status" value="1"/>
</dbReference>
<organism evidence="2 3">
    <name type="scientific">Klebsiella pneumoniae</name>
    <dbReference type="NCBI Taxonomy" id="573"/>
    <lineage>
        <taxon>Bacteria</taxon>
        <taxon>Pseudomonadati</taxon>
        <taxon>Pseudomonadota</taxon>
        <taxon>Gammaproteobacteria</taxon>
        <taxon>Enterobacterales</taxon>
        <taxon>Enterobacteriaceae</taxon>
        <taxon>Klebsiella/Raoultella group</taxon>
        <taxon>Klebsiella</taxon>
        <taxon>Klebsiella pneumoniae complex</taxon>
    </lineage>
</organism>
<dbReference type="Proteomes" id="UP000629923">
    <property type="component" value="Unassembled WGS sequence"/>
</dbReference>
<dbReference type="EMBL" id="JACLQZ010000001">
    <property type="protein sequence ID" value="MBC2872801.1"/>
    <property type="molecule type" value="Genomic_DNA"/>
</dbReference>
<dbReference type="GO" id="GO:0005996">
    <property type="term" value="P:monosaccharide metabolic process"/>
    <property type="evidence" value="ECO:0007669"/>
    <property type="project" value="UniProtKB-ARBA"/>
</dbReference>
<dbReference type="InterPro" id="IPR001303">
    <property type="entry name" value="Aldolase_II/adducin_N"/>
</dbReference>
<dbReference type="AlphaFoldDB" id="A0A923J779"/>
<comment type="caution">
    <text evidence="2">The sequence shown here is derived from an EMBL/GenBank/DDBJ whole genome shotgun (WGS) entry which is preliminary data.</text>
</comment>
<proteinExistence type="predicted"/>
<sequence length="112" mass="12056">MYRLFPEANVVLHVHTVNATVLSRIEKRHAGAAGMKCRKPLAGSIAISIPFRSPSSIMTVILTPGGADCRLCANAPAALRLSLRGHGLTCWGKIFRRPAVNWRGWSSCSSAS</sequence>
<feature type="domain" description="Class II aldolase/adducin N-terminal" evidence="1">
    <location>
        <begin position="1"/>
        <end position="93"/>
    </location>
</feature>
<gene>
    <name evidence="2" type="ORF">H7U18_06485</name>
</gene>
<dbReference type="SUPFAM" id="SSF53639">
    <property type="entry name" value="AraD/HMP-PK domain-like"/>
    <property type="match status" value="1"/>
</dbReference>
<evidence type="ECO:0000313" key="3">
    <source>
        <dbReference type="Proteomes" id="UP000629923"/>
    </source>
</evidence>
<dbReference type="InterPro" id="IPR036409">
    <property type="entry name" value="Aldolase_II/adducin_N_sf"/>
</dbReference>
<protein>
    <submittedName>
        <fullName evidence="2">Class II aldolase/adducin family protein</fullName>
    </submittedName>
</protein>
<accession>A0A923J779</accession>
<dbReference type="Pfam" id="PF00596">
    <property type="entry name" value="Aldolase_II"/>
    <property type="match status" value="1"/>
</dbReference>
<evidence type="ECO:0000259" key="1">
    <source>
        <dbReference type="Pfam" id="PF00596"/>
    </source>
</evidence>